<dbReference type="EMBL" id="SGJB01000016">
    <property type="protein sequence ID" value="TQQ84095.1"/>
    <property type="molecule type" value="Genomic_DNA"/>
</dbReference>
<keyword evidence="1" id="KW-1133">Transmembrane helix</keyword>
<protein>
    <submittedName>
        <fullName evidence="2">Uncharacterized protein</fullName>
    </submittedName>
</protein>
<accession>A0A544QTS6</accession>
<sequence length="177" mass="20671">MSKFIKISGFMFLIIVLFISVMQLFLGNTMDVRDYESKNLNEVVVKFDSKKSVDRGVCVRFRIYNNSRYHYMLDSSVMKFESIAPGSDDIKSDLYLSIDTENSSWNYRSYSYGIAPKDEGYMEFIIPKGISFDRKYFALDSTTVEYRGSFMVEVPLFKGFRIPVEYNSGIWRPQTIE</sequence>
<dbReference type="AlphaFoldDB" id="A0A544QTS6"/>
<evidence type="ECO:0000313" key="3">
    <source>
        <dbReference type="Proteomes" id="UP000317863"/>
    </source>
</evidence>
<reference evidence="2 3" key="1">
    <citation type="submission" date="2019-02" db="EMBL/GenBank/DDBJ databases">
        <title>Peptostreptococcaceae bacterium ZHW00191 nov., a new bacterium isolated from the human gut.</title>
        <authorList>
            <person name="Zhou H.-W."/>
            <person name="Chen X.-J."/>
        </authorList>
    </citation>
    <scope>NUCLEOTIDE SEQUENCE [LARGE SCALE GENOMIC DNA]</scope>
    <source>
        <strain evidence="2 3">ZHW00191</strain>
    </source>
</reference>
<gene>
    <name evidence="2" type="ORF">EXD82_08300</name>
</gene>
<comment type="caution">
    <text evidence="2">The sequence shown here is derived from an EMBL/GenBank/DDBJ whole genome shotgun (WGS) entry which is preliminary data.</text>
</comment>
<proteinExistence type="predicted"/>
<feature type="transmembrane region" description="Helical" evidence="1">
    <location>
        <begin position="7"/>
        <end position="26"/>
    </location>
</feature>
<dbReference type="OrthoDB" id="1756175at2"/>
<dbReference type="RefSeq" id="WP_142536450.1">
    <property type="nucleotide sequence ID" value="NZ_SGJB01000016.1"/>
</dbReference>
<keyword evidence="1" id="KW-0472">Membrane</keyword>
<evidence type="ECO:0000256" key="1">
    <source>
        <dbReference type="SAM" id="Phobius"/>
    </source>
</evidence>
<keyword evidence="1" id="KW-0812">Transmembrane</keyword>
<name>A0A544QTS6_9FIRM</name>
<keyword evidence="3" id="KW-1185">Reference proteome</keyword>
<organism evidence="2 3">
    <name type="scientific">Peptacetobacter hominis</name>
    <dbReference type="NCBI Taxonomy" id="2743610"/>
    <lineage>
        <taxon>Bacteria</taxon>
        <taxon>Bacillati</taxon>
        <taxon>Bacillota</taxon>
        <taxon>Clostridia</taxon>
        <taxon>Peptostreptococcales</taxon>
        <taxon>Peptostreptococcaceae</taxon>
        <taxon>Peptacetobacter</taxon>
    </lineage>
</organism>
<dbReference type="Proteomes" id="UP000317863">
    <property type="component" value="Unassembled WGS sequence"/>
</dbReference>
<evidence type="ECO:0000313" key="2">
    <source>
        <dbReference type="EMBL" id="TQQ84095.1"/>
    </source>
</evidence>